<organism evidence="1 2">
    <name type="scientific">Streblomastix strix</name>
    <dbReference type="NCBI Taxonomy" id="222440"/>
    <lineage>
        <taxon>Eukaryota</taxon>
        <taxon>Metamonada</taxon>
        <taxon>Preaxostyla</taxon>
        <taxon>Oxymonadida</taxon>
        <taxon>Streblomastigidae</taxon>
        <taxon>Streblomastix</taxon>
    </lineage>
</organism>
<proteinExistence type="predicted"/>
<evidence type="ECO:0000313" key="1">
    <source>
        <dbReference type="EMBL" id="KAA6365259.1"/>
    </source>
</evidence>
<comment type="caution">
    <text evidence="1">The sequence shown here is derived from an EMBL/GenBank/DDBJ whole genome shotgun (WGS) entry which is preliminary data.</text>
</comment>
<sequence>MVGYRVGYFEGDADTIKELLLRYGPVYTYSNVIVGWETVGSKEEISEENTWGGLVYFNPDPNADPSATDVPSTQVDCSKITKETSKDDCPCPWNTDKDAWKADPRTEKKGDICESGSVRMTLNVISAAIQFPVLALFI</sequence>
<evidence type="ECO:0000313" key="2">
    <source>
        <dbReference type="Proteomes" id="UP000324800"/>
    </source>
</evidence>
<dbReference type="AlphaFoldDB" id="A0A5J4U4I3"/>
<gene>
    <name evidence="1" type="ORF">EZS28_039212</name>
</gene>
<name>A0A5J4U4I3_9EUKA</name>
<reference evidence="1 2" key="1">
    <citation type="submission" date="2019-03" db="EMBL/GenBank/DDBJ databases">
        <title>Single cell metagenomics reveals metabolic interactions within the superorganism composed of flagellate Streblomastix strix and complex community of Bacteroidetes bacteria on its surface.</title>
        <authorList>
            <person name="Treitli S.C."/>
            <person name="Kolisko M."/>
            <person name="Husnik F."/>
            <person name="Keeling P."/>
            <person name="Hampl V."/>
        </authorList>
    </citation>
    <scope>NUCLEOTIDE SEQUENCE [LARGE SCALE GENOMIC DNA]</scope>
    <source>
        <strain evidence="1">ST1C</strain>
    </source>
</reference>
<accession>A0A5J4U4I3</accession>
<dbReference type="EMBL" id="SNRW01020648">
    <property type="protein sequence ID" value="KAA6365259.1"/>
    <property type="molecule type" value="Genomic_DNA"/>
</dbReference>
<protein>
    <submittedName>
        <fullName evidence="1">Uncharacterized protein</fullName>
    </submittedName>
</protein>
<dbReference type="Proteomes" id="UP000324800">
    <property type="component" value="Unassembled WGS sequence"/>
</dbReference>